<evidence type="ECO:0000256" key="2">
    <source>
        <dbReference type="ARBA" id="ARBA00022723"/>
    </source>
</evidence>
<keyword evidence="13" id="KW-1185">Reference proteome</keyword>
<dbReference type="Pfam" id="PF17921">
    <property type="entry name" value="Integrase_H2C2"/>
    <property type="match status" value="1"/>
</dbReference>
<accession>A0ABQ5ILT6</accession>
<gene>
    <name evidence="12" type="ORF">Tco_1110607</name>
</gene>
<keyword evidence="2" id="KW-0479">Metal-binding</keyword>
<dbReference type="SUPFAM" id="SSF53098">
    <property type="entry name" value="Ribonuclease H-like"/>
    <property type="match status" value="1"/>
</dbReference>
<dbReference type="PANTHER" id="PTHR37984">
    <property type="entry name" value="PROTEIN CBG26694"/>
    <property type="match status" value="1"/>
</dbReference>
<evidence type="ECO:0000256" key="6">
    <source>
        <dbReference type="ARBA" id="ARBA00022908"/>
    </source>
</evidence>
<dbReference type="Pfam" id="PF24626">
    <property type="entry name" value="SH3_Tf2-1"/>
    <property type="match status" value="1"/>
</dbReference>
<evidence type="ECO:0000256" key="3">
    <source>
        <dbReference type="ARBA" id="ARBA00022750"/>
    </source>
</evidence>
<evidence type="ECO:0000313" key="12">
    <source>
        <dbReference type="EMBL" id="GJU00269.1"/>
    </source>
</evidence>
<dbReference type="PROSITE" id="PS50994">
    <property type="entry name" value="INTEGRASE"/>
    <property type="match status" value="1"/>
</dbReference>
<keyword evidence="10" id="KW-0233">DNA recombination</keyword>
<evidence type="ECO:0000256" key="7">
    <source>
        <dbReference type="ARBA" id="ARBA00022918"/>
    </source>
</evidence>
<evidence type="ECO:0000256" key="10">
    <source>
        <dbReference type="ARBA" id="ARBA00023172"/>
    </source>
</evidence>
<evidence type="ECO:0000259" key="11">
    <source>
        <dbReference type="PROSITE" id="PS50994"/>
    </source>
</evidence>
<dbReference type="Proteomes" id="UP001151760">
    <property type="component" value="Unassembled WGS sequence"/>
</dbReference>
<dbReference type="InterPro" id="IPR012337">
    <property type="entry name" value="RNaseH-like_sf"/>
</dbReference>
<keyword evidence="9" id="KW-0238">DNA-binding</keyword>
<dbReference type="InterPro" id="IPR041588">
    <property type="entry name" value="Integrase_H2C2"/>
</dbReference>
<keyword evidence="6" id="KW-0229">DNA integration</keyword>
<keyword evidence="8" id="KW-0239">DNA-directed DNA polymerase</keyword>
<evidence type="ECO:0000256" key="5">
    <source>
        <dbReference type="ARBA" id="ARBA00022842"/>
    </source>
</evidence>
<dbReference type="InterPro" id="IPR050951">
    <property type="entry name" value="Retrovirus_Pol_polyprotein"/>
</dbReference>
<keyword evidence="1" id="KW-0645">Protease</keyword>
<evidence type="ECO:0000256" key="8">
    <source>
        <dbReference type="ARBA" id="ARBA00022932"/>
    </source>
</evidence>
<dbReference type="InterPro" id="IPR036397">
    <property type="entry name" value="RNaseH_sf"/>
</dbReference>
<keyword evidence="8" id="KW-0808">Transferase</keyword>
<dbReference type="InterPro" id="IPR056924">
    <property type="entry name" value="SH3_Tf2-1"/>
</dbReference>
<organism evidence="12 13">
    <name type="scientific">Tanacetum coccineum</name>
    <dbReference type="NCBI Taxonomy" id="301880"/>
    <lineage>
        <taxon>Eukaryota</taxon>
        <taxon>Viridiplantae</taxon>
        <taxon>Streptophyta</taxon>
        <taxon>Embryophyta</taxon>
        <taxon>Tracheophyta</taxon>
        <taxon>Spermatophyta</taxon>
        <taxon>Magnoliopsida</taxon>
        <taxon>eudicotyledons</taxon>
        <taxon>Gunneridae</taxon>
        <taxon>Pentapetalae</taxon>
        <taxon>asterids</taxon>
        <taxon>campanulids</taxon>
        <taxon>Asterales</taxon>
        <taxon>Asteraceae</taxon>
        <taxon>Asteroideae</taxon>
        <taxon>Anthemideae</taxon>
        <taxon>Anthemidinae</taxon>
        <taxon>Tanacetum</taxon>
    </lineage>
</organism>
<dbReference type="PANTHER" id="PTHR37984:SF15">
    <property type="entry name" value="INTEGRASE CATALYTIC DOMAIN-CONTAINING PROTEIN"/>
    <property type="match status" value="1"/>
</dbReference>
<reference evidence="12" key="1">
    <citation type="journal article" date="2022" name="Int. J. Mol. Sci.">
        <title>Draft Genome of Tanacetum Coccineum: Genomic Comparison of Closely Related Tanacetum-Family Plants.</title>
        <authorList>
            <person name="Yamashiro T."/>
            <person name="Shiraishi A."/>
            <person name="Nakayama K."/>
            <person name="Satake H."/>
        </authorList>
    </citation>
    <scope>NUCLEOTIDE SEQUENCE</scope>
</reference>
<sequence>MEQRLTTPFQIKWLPKLLGYVYEILYKKGSENVVADALSMSPLPSLQTMVVLDISNDLLERIKASWESDPSIQQIINENLRQELLKFYHDEPMGGHSGIEASYKRLKAVFYWKGMKRSVREHVRICIICQSHKLDLAPYPGLLQPLPIPTKVWTDISMDFIEGLPTSHGKTVILDIVDRLSKYGHFIPLSHPFKAAQIAQVFLDSVYKLHGLPKTITSDRDKIFIITFWKELFKRLGITLQLSNAYYPQTDGQTEVVNRCLECYLRCMTSEQPKEWVNWLSLAEFWYNTNYHTTISTTPFEVVYGQKPHTHISYMAGDSQVEAVDRSLVAREAAIALLQFHLERAQQRMKMFADKDRKAKCGEVAYKLTLPDAATIHNVFHVSQLKTFRGQPTIPIPLPHCNKEGLITAVPVAVLDRRITKVNNVAVVYWLIQWSNGNVDDATRKVATDLQARYPTFDPNP</sequence>
<keyword evidence="4" id="KW-0378">Hydrolase</keyword>
<keyword evidence="8" id="KW-0548">Nucleotidyltransferase</keyword>
<evidence type="ECO:0000256" key="9">
    <source>
        <dbReference type="ARBA" id="ARBA00023125"/>
    </source>
</evidence>
<keyword evidence="3" id="KW-0064">Aspartyl protease</keyword>
<dbReference type="Gene3D" id="3.30.420.10">
    <property type="entry name" value="Ribonuclease H-like superfamily/Ribonuclease H"/>
    <property type="match status" value="1"/>
</dbReference>
<protein>
    <submittedName>
        <fullName evidence="12">Retrotransposon-related protein</fullName>
    </submittedName>
</protein>
<name>A0ABQ5ILT6_9ASTR</name>
<evidence type="ECO:0000313" key="13">
    <source>
        <dbReference type="Proteomes" id="UP001151760"/>
    </source>
</evidence>
<comment type="caution">
    <text evidence="12">The sequence shown here is derived from an EMBL/GenBank/DDBJ whole genome shotgun (WGS) entry which is preliminary data.</text>
</comment>
<proteinExistence type="predicted"/>
<reference evidence="12" key="2">
    <citation type="submission" date="2022-01" db="EMBL/GenBank/DDBJ databases">
        <authorList>
            <person name="Yamashiro T."/>
            <person name="Shiraishi A."/>
            <person name="Satake H."/>
            <person name="Nakayama K."/>
        </authorList>
    </citation>
    <scope>NUCLEOTIDE SEQUENCE</scope>
</reference>
<evidence type="ECO:0000256" key="1">
    <source>
        <dbReference type="ARBA" id="ARBA00022670"/>
    </source>
</evidence>
<keyword evidence="7" id="KW-0695">RNA-directed DNA polymerase</keyword>
<evidence type="ECO:0000256" key="4">
    <source>
        <dbReference type="ARBA" id="ARBA00022801"/>
    </source>
</evidence>
<dbReference type="EMBL" id="BQNB010020847">
    <property type="protein sequence ID" value="GJU00269.1"/>
    <property type="molecule type" value="Genomic_DNA"/>
</dbReference>
<dbReference type="Gene3D" id="1.10.340.70">
    <property type="match status" value="1"/>
</dbReference>
<keyword evidence="5" id="KW-0460">Magnesium</keyword>
<feature type="domain" description="Integrase catalytic" evidence="11">
    <location>
        <begin position="143"/>
        <end position="307"/>
    </location>
</feature>
<dbReference type="InterPro" id="IPR001584">
    <property type="entry name" value="Integrase_cat-core"/>
</dbReference>